<proteinExistence type="inferred from homology"/>
<dbReference type="InterPro" id="IPR020013">
    <property type="entry name" value="Flagellar_FlgE/F/G"/>
</dbReference>
<dbReference type="Pfam" id="PF00460">
    <property type="entry name" value="Flg_bb_rod"/>
    <property type="match status" value="1"/>
</dbReference>
<dbReference type="PANTHER" id="PTHR30435">
    <property type="entry name" value="FLAGELLAR PROTEIN"/>
    <property type="match status" value="1"/>
</dbReference>
<protein>
    <submittedName>
        <fullName evidence="6">Flagellar hook-basal body protein</fullName>
    </submittedName>
</protein>
<comment type="subcellular location">
    <subcellularLocation>
        <location evidence="2">Bacterial flagellum basal body</location>
    </subcellularLocation>
</comment>
<keyword evidence="6" id="KW-0969">Cilium</keyword>
<comment type="similarity">
    <text evidence="1 2">Belongs to the flagella basal body rod proteins family.</text>
</comment>
<dbReference type="RefSeq" id="WP_177963174.1">
    <property type="nucleotide sequence ID" value="NZ_JBBMEX010000011.1"/>
</dbReference>
<dbReference type="Pfam" id="PF06429">
    <property type="entry name" value="Flg_bbr_C"/>
    <property type="match status" value="1"/>
</dbReference>
<evidence type="ECO:0000259" key="4">
    <source>
        <dbReference type="Pfam" id="PF06429"/>
    </source>
</evidence>
<dbReference type="NCBIfam" id="TIGR03506">
    <property type="entry name" value="FlgEFG_subfam"/>
    <property type="match status" value="2"/>
</dbReference>
<evidence type="ECO:0000256" key="1">
    <source>
        <dbReference type="ARBA" id="ARBA00009677"/>
    </source>
</evidence>
<feature type="domain" description="Flagellar basal-body/hook protein C-terminal" evidence="4">
    <location>
        <begin position="218"/>
        <end position="261"/>
    </location>
</feature>
<dbReference type="Proteomes" id="UP001454489">
    <property type="component" value="Unassembled WGS sequence"/>
</dbReference>
<keyword evidence="7" id="KW-1185">Reference proteome</keyword>
<dbReference type="InterPro" id="IPR010930">
    <property type="entry name" value="Flg_bb/hook_C_dom"/>
</dbReference>
<feature type="domain" description="Flagellar basal body rod protein N-terminal" evidence="3">
    <location>
        <begin position="5"/>
        <end position="35"/>
    </location>
</feature>
<organism evidence="6 7">
    <name type="scientific">Maccoyibacter intestinihominis</name>
    <dbReference type="NCBI Taxonomy" id="3133499"/>
    <lineage>
        <taxon>Bacteria</taxon>
        <taxon>Bacillati</taxon>
        <taxon>Bacillota</taxon>
        <taxon>Clostridia</taxon>
        <taxon>Lachnospirales</taxon>
        <taxon>Lachnospiraceae</taxon>
        <taxon>Maccoyibacter</taxon>
    </lineage>
</organism>
<sequence length="266" mass="29166">MVKGLYTAYTGMLNEQNRMDIMTNNLANADTNGYKKEGSTAQTFADTYAIKIKDTSAYNIPRRIGDISLGVHIGETYTNYDQGSFEVTDNPADLALAGDGFFAISYTNKQGETSVKYTRDGAFTVNKDGYLVTKDGDYVLNQNAAMNSDPGAAGYIRIDPNQKFTIDEQGNIWQNRAVVGRVGVVDFANYNYLEKFGENLYQTVDGAQIVAAGAQVEQGVIEASNVQVVSEMVDMITITRAYEANQKIIQTIDTMLDKAVNQVGKL</sequence>
<evidence type="ECO:0000259" key="3">
    <source>
        <dbReference type="Pfam" id="PF00460"/>
    </source>
</evidence>
<dbReference type="PROSITE" id="PS00588">
    <property type="entry name" value="FLAGELLA_BB_ROD"/>
    <property type="match status" value="1"/>
</dbReference>
<evidence type="ECO:0000313" key="7">
    <source>
        <dbReference type="Proteomes" id="UP001454489"/>
    </source>
</evidence>
<reference evidence="6 7" key="1">
    <citation type="submission" date="2024-03" db="EMBL/GenBank/DDBJ databases">
        <title>Human intestinal bacterial collection.</title>
        <authorList>
            <person name="Pauvert C."/>
            <person name="Hitch T.C.A."/>
            <person name="Clavel T."/>
        </authorList>
    </citation>
    <scope>NUCLEOTIDE SEQUENCE [LARGE SCALE GENOMIC DNA]</scope>
    <source>
        <strain evidence="6 7">CLA-AA-H185</strain>
    </source>
</reference>
<accession>A0ABV1HFL6</accession>
<keyword evidence="6" id="KW-0966">Cell projection</keyword>
<dbReference type="InterPro" id="IPR001444">
    <property type="entry name" value="Flag_bb_rod_N"/>
</dbReference>
<dbReference type="InterPro" id="IPR037925">
    <property type="entry name" value="FlgE/F/G-like"/>
</dbReference>
<evidence type="ECO:0000313" key="6">
    <source>
        <dbReference type="EMBL" id="MEQ2558338.1"/>
    </source>
</evidence>
<evidence type="ECO:0000256" key="2">
    <source>
        <dbReference type="RuleBase" id="RU362116"/>
    </source>
</evidence>
<dbReference type="PANTHER" id="PTHR30435:SF19">
    <property type="entry name" value="FLAGELLAR BASAL-BODY ROD PROTEIN FLGG"/>
    <property type="match status" value="1"/>
</dbReference>
<feature type="domain" description="Flagellar hook protein FlgE/F/G-like D1" evidence="5">
    <location>
        <begin position="95"/>
        <end position="172"/>
    </location>
</feature>
<keyword evidence="2" id="KW-0975">Bacterial flagellum</keyword>
<gene>
    <name evidence="6" type="ORF">WMO43_10740</name>
</gene>
<dbReference type="SUPFAM" id="SSF117143">
    <property type="entry name" value="Flagellar hook protein flgE"/>
    <property type="match status" value="1"/>
</dbReference>
<dbReference type="EMBL" id="JBBMEX010000011">
    <property type="protein sequence ID" value="MEQ2558338.1"/>
    <property type="molecule type" value="Genomic_DNA"/>
</dbReference>
<keyword evidence="6" id="KW-0282">Flagellum</keyword>
<evidence type="ECO:0000259" key="5">
    <source>
        <dbReference type="Pfam" id="PF22692"/>
    </source>
</evidence>
<dbReference type="InterPro" id="IPR053967">
    <property type="entry name" value="LlgE_F_G-like_D1"/>
</dbReference>
<dbReference type="InterPro" id="IPR019776">
    <property type="entry name" value="Flagellar_basal_body_rod_CS"/>
</dbReference>
<dbReference type="Pfam" id="PF22692">
    <property type="entry name" value="LlgE_F_G_D1"/>
    <property type="match status" value="1"/>
</dbReference>
<comment type="caution">
    <text evidence="6">The sequence shown here is derived from an EMBL/GenBank/DDBJ whole genome shotgun (WGS) entry which is preliminary data.</text>
</comment>
<name>A0ABV1HFL6_9FIRM</name>